<reference evidence="6 7" key="1">
    <citation type="journal article" date="2010" name="Science">
        <title>Genomic comparison of the ants Camponotus floridanus and Harpegnathos saltator.</title>
        <authorList>
            <person name="Bonasio R."/>
            <person name="Zhang G."/>
            <person name="Ye C."/>
            <person name="Mutti N.S."/>
            <person name="Fang X."/>
            <person name="Qin N."/>
            <person name="Donahue G."/>
            <person name="Yang P."/>
            <person name="Li Q."/>
            <person name="Li C."/>
            <person name="Zhang P."/>
            <person name="Huang Z."/>
            <person name="Berger S.L."/>
            <person name="Reinberg D."/>
            <person name="Wang J."/>
            <person name="Liebig J."/>
        </authorList>
    </citation>
    <scope>NUCLEOTIDE SEQUENCE [LARGE SCALE GENOMIC DNA]</scope>
    <source>
        <strain evidence="6 7">R22 G/1</strain>
    </source>
</reference>
<evidence type="ECO:0000313" key="6">
    <source>
        <dbReference type="EMBL" id="EFN85563.1"/>
    </source>
</evidence>
<dbReference type="InParanoid" id="E2BFP1"/>
<gene>
    <name evidence="6" type="ORF">EAI_09217</name>
</gene>
<dbReference type="GO" id="GO:0003677">
    <property type="term" value="F:DNA binding"/>
    <property type="evidence" value="ECO:0007669"/>
    <property type="project" value="InterPro"/>
</dbReference>
<dbReference type="InterPro" id="IPR051314">
    <property type="entry name" value="AAA_ATPase_RarA/MGS1/WRNIP1"/>
</dbReference>
<dbReference type="GO" id="GO:0006261">
    <property type="term" value="P:DNA-templated DNA replication"/>
    <property type="evidence" value="ECO:0007669"/>
    <property type="project" value="TreeGrafter"/>
</dbReference>
<dbReference type="Proteomes" id="UP000008237">
    <property type="component" value="Unassembled WGS sequence"/>
</dbReference>
<sequence length="505" mass="56677">MQYPVHKKKCSSEERTNLIEIKVKRSFPFEEDSEMSNQIKKFKARTNQVPNIMESSSISKGFMKHSKIPLETLSEKRVSLAEKMRPMSIANYIGQKQIIGPGTVLRRLLEKREIPSMIFWGPPGCGKTSLTNVIECLSKETTGNNIHIVRLSAANSGVKNVRDAVTTAQNKSKFGYKTVVIMDKIHCFNKLQQDIFLPHVEAGTITLIGCTTENPSYSLNPALLSRCRVFMLYKLMESNIKEILHKAIGYINENVFDTGGENHRDHTMFYPTLNSKFHIDKETLQWLSEACDGDAHVALNTLELAVLAKEPDKLRTSCNNDFKITVKDVRKYLIQTHLLSDEESSQSHHIYSALHKSIRAGKVNASLYWMARIMAAKEDPVNIARRLVRISSEDIGLADPDALGIAVHTMHGCQMIGMPECDVLLGQCTVYLAKAPKSRSVYNALKAAEKIILECKGPQPNIPLHMRLDSREATKLHSLGLSSSIFYSSVMFLNSTINLVIILLS</sequence>
<evidence type="ECO:0000256" key="1">
    <source>
        <dbReference type="ARBA" id="ARBA00008959"/>
    </source>
</evidence>
<organism evidence="7">
    <name type="scientific">Harpegnathos saltator</name>
    <name type="common">Jerdon's jumping ant</name>
    <dbReference type="NCBI Taxonomy" id="610380"/>
    <lineage>
        <taxon>Eukaryota</taxon>
        <taxon>Metazoa</taxon>
        <taxon>Ecdysozoa</taxon>
        <taxon>Arthropoda</taxon>
        <taxon>Hexapoda</taxon>
        <taxon>Insecta</taxon>
        <taxon>Pterygota</taxon>
        <taxon>Neoptera</taxon>
        <taxon>Endopterygota</taxon>
        <taxon>Hymenoptera</taxon>
        <taxon>Apocrita</taxon>
        <taxon>Aculeata</taxon>
        <taxon>Formicoidea</taxon>
        <taxon>Formicidae</taxon>
        <taxon>Ponerinae</taxon>
        <taxon>Ponerini</taxon>
        <taxon>Harpegnathos</taxon>
    </lineage>
</organism>
<dbReference type="InterPro" id="IPR008921">
    <property type="entry name" value="DNA_pol3_clamp-load_cplx_C"/>
</dbReference>
<dbReference type="SUPFAM" id="SSF48019">
    <property type="entry name" value="post-AAA+ oligomerization domain-like"/>
    <property type="match status" value="1"/>
</dbReference>
<dbReference type="PANTHER" id="PTHR13779:SF7">
    <property type="entry name" value="ATPASE WRNIP1"/>
    <property type="match status" value="1"/>
</dbReference>
<dbReference type="GO" id="GO:0005634">
    <property type="term" value="C:nucleus"/>
    <property type="evidence" value="ECO:0007669"/>
    <property type="project" value="TreeGrafter"/>
</dbReference>
<dbReference type="Gene3D" id="1.20.272.10">
    <property type="match status" value="1"/>
</dbReference>
<dbReference type="EMBL" id="GL448037">
    <property type="protein sequence ID" value="EFN85563.1"/>
    <property type="molecule type" value="Genomic_DNA"/>
</dbReference>
<dbReference type="GO" id="GO:0016887">
    <property type="term" value="F:ATP hydrolysis activity"/>
    <property type="evidence" value="ECO:0007669"/>
    <property type="project" value="InterPro"/>
</dbReference>
<dbReference type="OrthoDB" id="10265467at2759"/>
<dbReference type="GO" id="GO:0017116">
    <property type="term" value="F:single-stranded DNA helicase activity"/>
    <property type="evidence" value="ECO:0007669"/>
    <property type="project" value="TreeGrafter"/>
</dbReference>
<dbReference type="InterPro" id="IPR003593">
    <property type="entry name" value="AAA+_ATPase"/>
</dbReference>
<evidence type="ECO:0000259" key="5">
    <source>
        <dbReference type="SMART" id="SM00382"/>
    </source>
</evidence>
<keyword evidence="4" id="KW-0067">ATP-binding</keyword>
<name>E2BFP1_HARSA</name>
<dbReference type="Pfam" id="PF16193">
    <property type="entry name" value="AAA_assoc_2"/>
    <property type="match status" value="1"/>
</dbReference>
<keyword evidence="7" id="KW-1185">Reference proteome</keyword>
<proteinExistence type="inferred from homology"/>
<dbReference type="InterPro" id="IPR003959">
    <property type="entry name" value="ATPase_AAA_core"/>
</dbReference>
<dbReference type="SUPFAM" id="SSF52540">
    <property type="entry name" value="P-loop containing nucleoside triphosphate hydrolases"/>
    <property type="match status" value="1"/>
</dbReference>
<dbReference type="GO" id="GO:0008047">
    <property type="term" value="F:enzyme activator activity"/>
    <property type="evidence" value="ECO:0007669"/>
    <property type="project" value="TreeGrafter"/>
</dbReference>
<evidence type="ECO:0000313" key="7">
    <source>
        <dbReference type="Proteomes" id="UP000008237"/>
    </source>
</evidence>
<dbReference type="CDD" id="cd18139">
    <property type="entry name" value="HLD_clamp_RarA"/>
    <property type="match status" value="1"/>
</dbReference>
<evidence type="ECO:0000256" key="2">
    <source>
        <dbReference type="ARBA" id="ARBA00022705"/>
    </source>
</evidence>
<dbReference type="Pfam" id="PF00004">
    <property type="entry name" value="AAA"/>
    <property type="match status" value="1"/>
</dbReference>
<evidence type="ECO:0000256" key="3">
    <source>
        <dbReference type="ARBA" id="ARBA00022741"/>
    </source>
</evidence>
<dbReference type="STRING" id="610380.E2BFP1"/>
<dbReference type="FunFam" id="3.40.50.300:FF:000137">
    <property type="entry name" value="Replication-associated recombination protein A"/>
    <property type="match status" value="1"/>
</dbReference>
<evidence type="ECO:0000256" key="4">
    <source>
        <dbReference type="ARBA" id="ARBA00022840"/>
    </source>
</evidence>
<dbReference type="InterPro" id="IPR032423">
    <property type="entry name" value="AAA_assoc_2"/>
</dbReference>
<dbReference type="GO" id="GO:0005524">
    <property type="term" value="F:ATP binding"/>
    <property type="evidence" value="ECO:0007669"/>
    <property type="project" value="UniProtKB-KW"/>
</dbReference>
<feature type="domain" description="AAA+ ATPase" evidence="5">
    <location>
        <begin position="113"/>
        <end position="235"/>
    </location>
</feature>
<dbReference type="AlphaFoldDB" id="E2BFP1"/>
<dbReference type="InterPro" id="IPR027417">
    <property type="entry name" value="P-loop_NTPase"/>
</dbReference>
<dbReference type="Pfam" id="PF12002">
    <property type="entry name" value="MgsA_C"/>
    <property type="match status" value="1"/>
</dbReference>
<comment type="similarity">
    <text evidence="1">Belongs to the AAA ATPase family. RarA/MGS1/WRNIP1 subfamily.</text>
</comment>
<dbReference type="OMA" id="PLHKLYQ"/>
<dbReference type="InterPro" id="IPR021886">
    <property type="entry name" value="MgsA_C"/>
</dbReference>
<keyword evidence="2" id="KW-0235">DNA replication</keyword>
<keyword evidence="3" id="KW-0547">Nucleotide-binding</keyword>
<dbReference type="FunFam" id="1.20.272.10:FF:000001">
    <property type="entry name" value="Putative AAA family ATPase"/>
    <property type="match status" value="1"/>
</dbReference>
<protein>
    <submittedName>
        <fullName evidence="6">ATPase WRNIP1</fullName>
    </submittedName>
</protein>
<dbReference type="PANTHER" id="PTHR13779">
    <property type="entry name" value="WERNER HELICASE-INTERACTING PROTEIN 1 FAMILY MEMBER"/>
    <property type="match status" value="1"/>
</dbReference>
<dbReference type="SMART" id="SM00382">
    <property type="entry name" value="AAA"/>
    <property type="match status" value="1"/>
</dbReference>
<accession>E2BFP1</accession>
<dbReference type="Gene3D" id="3.40.50.300">
    <property type="entry name" value="P-loop containing nucleotide triphosphate hydrolases"/>
    <property type="match status" value="1"/>
</dbReference>
<dbReference type="GO" id="GO:0000731">
    <property type="term" value="P:DNA synthesis involved in DNA repair"/>
    <property type="evidence" value="ECO:0007669"/>
    <property type="project" value="TreeGrafter"/>
</dbReference>
<dbReference type="CDD" id="cd00009">
    <property type="entry name" value="AAA"/>
    <property type="match status" value="1"/>
</dbReference>
<dbReference type="Gene3D" id="1.10.8.60">
    <property type="match status" value="1"/>
</dbReference>